<dbReference type="AlphaFoldDB" id="Q6IK78"/>
<dbReference type="EMBL" id="BK002488">
    <property type="protein sequence ID" value="DAA03994.1"/>
    <property type="molecule type" value="Genomic_DNA"/>
</dbReference>
<proteinExistence type="predicted"/>
<name>Q6IK78_DROME</name>
<organism evidence="1">
    <name type="scientific">Drosophila melanogaster</name>
    <name type="common">Fruit fly</name>
    <dbReference type="NCBI Taxonomy" id="7227"/>
    <lineage>
        <taxon>Eukaryota</taxon>
        <taxon>Metazoa</taxon>
        <taxon>Ecdysozoa</taxon>
        <taxon>Arthropoda</taxon>
        <taxon>Hexapoda</taxon>
        <taxon>Insecta</taxon>
        <taxon>Pterygota</taxon>
        <taxon>Neoptera</taxon>
        <taxon>Endopterygota</taxon>
        <taxon>Diptera</taxon>
        <taxon>Brachycera</taxon>
        <taxon>Muscomorpha</taxon>
        <taxon>Ephydroidea</taxon>
        <taxon>Drosophilidae</taxon>
        <taxon>Drosophila</taxon>
        <taxon>Sophophora</taxon>
    </lineage>
</organism>
<evidence type="ECO:0000313" key="1">
    <source>
        <dbReference type="EMBL" id="DAA03994.1"/>
    </source>
</evidence>
<reference evidence="1" key="1">
    <citation type="journal article" date="2003" name="Genome Biol.">
        <title>An integrated gene annotation and transcriptional profiling approach towards the full gene content of the Drosophila genome.</title>
        <authorList>
            <person name="Hild M."/>
            <person name="Beckmann B."/>
            <person name="Haas S.A."/>
            <person name="Koch B."/>
            <person name="Solovyev V."/>
            <person name="Busold C."/>
            <person name="Fellenberg K."/>
            <person name="Boutros M."/>
            <person name="Vingron M."/>
            <person name="Sauer F."/>
            <person name="Hoheisel J.D."/>
            <person name="Paro R."/>
        </authorList>
    </citation>
    <scope>NUCLEOTIDE SEQUENCE</scope>
</reference>
<gene>
    <name evidence="1" type="ORF">HDC13243</name>
</gene>
<accession>Q6IK78</accession>
<protein>
    <submittedName>
        <fullName evidence="1">HDC13243</fullName>
    </submittedName>
</protein>
<sequence>MSCAHGAQCAICRRSSSSTELASIADAPVPAPLASPSPLATAAGSGQDAIWHLPLDSLSRRHCAQTIPIRIGPLSVSPLATSLLAFFAFVNELAG</sequence>